<keyword evidence="4 5" id="KW-0378">Hydrolase</keyword>
<keyword evidence="8" id="KW-1185">Reference proteome</keyword>
<evidence type="ECO:0000256" key="5">
    <source>
        <dbReference type="HAMAP-Rule" id="MF_00651"/>
    </source>
</evidence>
<name>A0A7G9FJU3_9FIRM</name>
<evidence type="ECO:0000313" key="7">
    <source>
        <dbReference type="EMBL" id="QNL98824.1"/>
    </source>
</evidence>
<dbReference type="Proteomes" id="UP000515819">
    <property type="component" value="Chromosome"/>
</dbReference>
<dbReference type="AlphaFoldDB" id="A0A7G9FJU3"/>
<dbReference type="GO" id="GO:0000967">
    <property type="term" value="P:rRNA 5'-end processing"/>
    <property type="evidence" value="ECO:0007669"/>
    <property type="project" value="UniProtKB-UniRule"/>
</dbReference>
<evidence type="ECO:0000256" key="3">
    <source>
        <dbReference type="ARBA" id="ARBA00022722"/>
    </source>
</evidence>
<comment type="subcellular location">
    <subcellularLocation>
        <location evidence="5">Cytoplasm</location>
    </subcellularLocation>
</comment>
<evidence type="ECO:0000256" key="2">
    <source>
        <dbReference type="ARBA" id="ARBA00022517"/>
    </source>
</evidence>
<dbReference type="PANTHER" id="PTHR33317:SF4">
    <property type="entry name" value="POLYNUCLEOTIDYL TRANSFERASE, RIBONUCLEASE H-LIKE SUPERFAMILY PROTEIN"/>
    <property type="match status" value="1"/>
</dbReference>
<gene>
    <name evidence="7" type="primary">ruvX</name>
    <name evidence="7" type="ORF">H9Q76_08695</name>
</gene>
<dbReference type="Pfam" id="PF03652">
    <property type="entry name" value="RuvX"/>
    <property type="match status" value="1"/>
</dbReference>
<evidence type="ECO:0000313" key="8">
    <source>
        <dbReference type="Proteomes" id="UP000515819"/>
    </source>
</evidence>
<dbReference type="InterPro" id="IPR012337">
    <property type="entry name" value="RNaseH-like_sf"/>
</dbReference>
<dbReference type="KEGG" id="wcp:H9Q76_08695"/>
<dbReference type="HAMAP" id="MF_00651">
    <property type="entry name" value="Nuclease_YqgF"/>
    <property type="match status" value="1"/>
</dbReference>
<evidence type="ECO:0000256" key="4">
    <source>
        <dbReference type="ARBA" id="ARBA00022801"/>
    </source>
</evidence>
<proteinExistence type="inferred from homology"/>
<sequence>MRILGLDYGSKTVGVALSDATCLIAQPLETIERKQENKLRQTYARIEALVVEHDVDKIVLGLPKMMNNTEGPRVQATREFAENLERRTGLPIIFEDERLTTVEANRILEETGVCVSGRKEHIDKMAAAIILQSYLDREAHKRDE</sequence>
<reference evidence="7 8" key="1">
    <citation type="submission" date="2020-08" db="EMBL/GenBank/DDBJ databases">
        <authorList>
            <person name="Liu C."/>
            <person name="Sun Q."/>
        </authorList>
    </citation>
    <scope>NUCLEOTIDE SEQUENCE [LARGE SCALE GENOMIC DNA]</scope>
    <source>
        <strain evidence="7 8">NSJ-4</strain>
    </source>
</reference>
<evidence type="ECO:0000256" key="1">
    <source>
        <dbReference type="ARBA" id="ARBA00022490"/>
    </source>
</evidence>
<dbReference type="Gene3D" id="3.30.420.140">
    <property type="entry name" value="YqgF/RNase H-like domain"/>
    <property type="match status" value="1"/>
</dbReference>
<keyword evidence="1 5" id="KW-0963">Cytoplasm</keyword>
<feature type="domain" description="YqgF/RNase H-like" evidence="6">
    <location>
        <begin position="1"/>
        <end position="104"/>
    </location>
</feature>
<organism evidence="7 8">
    <name type="scientific">Wujia chipingensis</name>
    <dbReference type="NCBI Taxonomy" id="2763670"/>
    <lineage>
        <taxon>Bacteria</taxon>
        <taxon>Bacillati</taxon>
        <taxon>Bacillota</taxon>
        <taxon>Clostridia</taxon>
        <taxon>Lachnospirales</taxon>
        <taxon>Lachnospiraceae</taxon>
        <taxon>Wujia</taxon>
    </lineage>
</organism>
<keyword evidence="2 5" id="KW-0690">Ribosome biogenesis</keyword>
<evidence type="ECO:0000259" key="6">
    <source>
        <dbReference type="SMART" id="SM00732"/>
    </source>
</evidence>
<dbReference type="PANTHER" id="PTHR33317">
    <property type="entry name" value="POLYNUCLEOTIDYL TRANSFERASE, RIBONUCLEASE H-LIKE SUPERFAMILY PROTEIN"/>
    <property type="match status" value="1"/>
</dbReference>
<protein>
    <recommendedName>
        <fullName evidence="5">Putative pre-16S rRNA nuclease</fullName>
        <ecNumber evidence="5">3.1.-.-</ecNumber>
    </recommendedName>
</protein>
<dbReference type="InterPro" id="IPR037027">
    <property type="entry name" value="YqgF/RNaseH-like_dom_sf"/>
</dbReference>
<accession>A0A7G9FJU3</accession>
<dbReference type="SUPFAM" id="SSF53098">
    <property type="entry name" value="Ribonuclease H-like"/>
    <property type="match status" value="1"/>
</dbReference>
<dbReference type="SMART" id="SM00732">
    <property type="entry name" value="YqgFc"/>
    <property type="match status" value="1"/>
</dbReference>
<dbReference type="EC" id="3.1.-.-" evidence="5"/>
<dbReference type="EMBL" id="CP060632">
    <property type="protein sequence ID" value="QNL98824.1"/>
    <property type="molecule type" value="Genomic_DNA"/>
</dbReference>
<dbReference type="GO" id="GO:0004518">
    <property type="term" value="F:nuclease activity"/>
    <property type="evidence" value="ECO:0007669"/>
    <property type="project" value="UniProtKB-KW"/>
</dbReference>
<dbReference type="InterPro" id="IPR006641">
    <property type="entry name" value="YqgF/RNaseH-like_dom"/>
</dbReference>
<dbReference type="RefSeq" id="WP_021985218.1">
    <property type="nucleotide sequence ID" value="NZ_CP060632.1"/>
</dbReference>
<dbReference type="NCBIfam" id="TIGR00250">
    <property type="entry name" value="RNAse_H_YqgF"/>
    <property type="match status" value="1"/>
</dbReference>
<dbReference type="InterPro" id="IPR005227">
    <property type="entry name" value="YqgF"/>
</dbReference>
<dbReference type="GO" id="GO:0005829">
    <property type="term" value="C:cytosol"/>
    <property type="evidence" value="ECO:0007669"/>
    <property type="project" value="TreeGrafter"/>
</dbReference>
<comment type="function">
    <text evidence="5">Could be a nuclease involved in processing of the 5'-end of pre-16S rRNA.</text>
</comment>
<comment type="similarity">
    <text evidence="5">Belongs to the YqgF HJR family.</text>
</comment>
<dbReference type="CDD" id="cd16964">
    <property type="entry name" value="YqgF"/>
    <property type="match status" value="1"/>
</dbReference>
<keyword evidence="3 5" id="KW-0540">Nuclease</keyword>
<dbReference type="GO" id="GO:0016788">
    <property type="term" value="F:hydrolase activity, acting on ester bonds"/>
    <property type="evidence" value="ECO:0007669"/>
    <property type="project" value="UniProtKB-UniRule"/>
</dbReference>